<gene>
    <name evidence="2" type="ORF">KK1_037140</name>
</gene>
<dbReference type="EMBL" id="KQ483770">
    <property type="protein sequence ID" value="KYP41493.1"/>
    <property type="molecule type" value="Genomic_DNA"/>
</dbReference>
<dbReference type="AlphaFoldDB" id="A0A151RGB3"/>
<evidence type="ECO:0000259" key="1">
    <source>
        <dbReference type="Pfam" id="PF07727"/>
    </source>
</evidence>
<name>A0A151RGB3_CAJCA</name>
<dbReference type="CDD" id="cd09272">
    <property type="entry name" value="RNase_HI_RT_Ty1"/>
    <property type="match status" value="1"/>
</dbReference>
<feature type="domain" description="Reverse transcriptase Ty1/copia-type" evidence="1">
    <location>
        <begin position="51"/>
        <end position="125"/>
    </location>
</feature>
<protein>
    <submittedName>
        <fullName evidence="2">Retrovirus-related Pol polyprotein from transposon TNT 1-94</fullName>
    </submittedName>
</protein>
<organism evidence="2 3">
    <name type="scientific">Cajanus cajan</name>
    <name type="common">Pigeon pea</name>
    <name type="synonym">Cajanus indicus</name>
    <dbReference type="NCBI Taxonomy" id="3821"/>
    <lineage>
        <taxon>Eukaryota</taxon>
        <taxon>Viridiplantae</taxon>
        <taxon>Streptophyta</taxon>
        <taxon>Embryophyta</taxon>
        <taxon>Tracheophyta</taxon>
        <taxon>Spermatophyta</taxon>
        <taxon>Magnoliopsida</taxon>
        <taxon>eudicotyledons</taxon>
        <taxon>Gunneridae</taxon>
        <taxon>Pentapetalae</taxon>
        <taxon>rosids</taxon>
        <taxon>fabids</taxon>
        <taxon>Fabales</taxon>
        <taxon>Fabaceae</taxon>
        <taxon>Papilionoideae</taxon>
        <taxon>50 kb inversion clade</taxon>
        <taxon>NPAAA clade</taxon>
        <taxon>indigoferoid/millettioid clade</taxon>
        <taxon>Phaseoleae</taxon>
        <taxon>Cajanus</taxon>
    </lineage>
</organism>
<accession>A0A151RGB3</accession>
<evidence type="ECO:0000313" key="3">
    <source>
        <dbReference type="Proteomes" id="UP000075243"/>
    </source>
</evidence>
<sequence>MWSLQDLYDSIDEVHLIYLLADSGNISFEEAVRDRKWKVAIDEEIKAIERNETWDLVEFPKGYRPIGVKWVYKKKMNAQGEIERYKACLVAKGYRQKVGIDYDEVFAPIARMETIRLLLSLAAQLKVDDRKSTARYMFYMGNTTFTWFSKKQPIVTLSTCEAKYVAAS</sequence>
<dbReference type="Pfam" id="PF07727">
    <property type="entry name" value="RVT_2"/>
    <property type="match status" value="1"/>
</dbReference>
<keyword evidence="3" id="KW-1185">Reference proteome</keyword>
<dbReference type="InterPro" id="IPR013103">
    <property type="entry name" value="RVT_2"/>
</dbReference>
<dbReference type="Gramene" id="C.cajan_38329.t">
    <property type="protein sequence ID" value="C.cajan_38329.t"/>
    <property type="gene ID" value="C.cajan_38329"/>
</dbReference>
<dbReference type="Proteomes" id="UP000075243">
    <property type="component" value="Unassembled WGS sequence"/>
</dbReference>
<proteinExistence type="predicted"/>
<reference evidence="2" key="1">
    <citation type="journal article" date="2012" name="Nat. Biotechnol.">
        <title>Draft genome sequence of pigeonpea (Cajanus cajan), an orphan legume crop of resource-poor farmers.</title>
        <authorList>
            <person name="Varshney R.K."/>
            <person name="Chen W."/>
            <person name="Li Y."/>
            <person name="Bharti A.K."/>
            <person name="Saxena R.K."/>
            <person name="Schlueter J.A."/>
            <person name="Donoghue M.T."/>
            <person name="Azam S."/>
            <person name="Fan G."/>
            <person name="Whaley A.M."/>
            <person name="Farmer A.D."/>
            <person name="Sheridan J."/>
            <person name="Iwata A."/>
            <person name="Tuteja R."/>
            <person name="Penmetsa R.V."/>
            <person name="Wu W."/>
            <person name="Upadhyaya H.D."/>
            <person name="Yang S.P."/>
            <person name="Shah T."/>
            <person name="Saxena K.B."/>
            <person name="Michael T."/>
            <person name="McCombie W.R."/>
            <person name="Yang B."/>
            <person name="Zhang G."/>
            <person name="Yang H."/>
            <person name="Wang J."/>
            <person name="Spillane C."/>
            <person name="Cook D.R."/>
            <person name="May G.D."/>
            <person name="Xu X."/>
            <person name="Jackson S.A."/>
        </authorList>
    </citation>
    <scope>NUCLEOTIDE SEQUENCE [LARGE SCALE GENOMIC DNA]</scope>
</reference>
<evidence type="ECO:0000313" key="2">
    <source>
        <dbReference type="EMBL" id="KYP41493.1"/>
    </source>
</evidence>